<feature type="transmembrane region" description="Helical" evidence="1">
    <location>
        <begin position="105"/>
        <end position="133"/>
    </location>
</feature>
<gene>
    <name evidence="2" type="ORF">UF66_1160</name>
</gene>
<feature type="transmembrane region" description="Helical" evidence="1">
    <location>
        <begin position="45"/>
        <end position="70"/>
    </location>
</feature>
<dbReference type="AlphaFoldDB" id="A0A0M2NX17"/>
<comment type="caution">
    <text evidence="2">The sequence shown here is derived from an EMBL/GenBank/DDBJ whole genome shotgun (WGS) entry which is preliminary data.</text>
</comment>
<keyword evidence="1" id="KW-0812">Transmembrane</keyword>
<accession>A0A0M2NX17</accession>
<sequence>MLWSSSFVLTGALIIVPGCTGADVVGTVDDVFGFVEDDIDVLGVLIGVWVIVDLLGIFTGVVCVFVAVFVDIAEVFIVELGFFTIVEVGAFVVVLDFFTAVEVCAFVVLLDFFIVVGVDTFVTVLGFFIVGVAGLDATGALIVVVEIALLTGFFTGTDFFVTGAF</sequence>
<evidence type="ECO:0000256" key="1">
    <source>
        <dbReference type="SAM" id="Phobius"/>
    </source>
</evidence>
<feature type="transmembrane region" description="Helical" evidence="1">
    <location>
        <begin position="77"/>
        <end position="99"/>
    </location>
</feature>
<organism evidence="2 3">
    <name type="scientific">Staphylococcus cohnii subsp. cohnii</name>
    <dbReference type="NCBI Taxonomy" id="74704"/>
    <lineage>
        <taxon>Bacteria</taxon>
        <taxon>Bacillati</taxon>
        <taxon>Bacillota</taxon>
        <taxon>Bacilli</taxon>
        <taxon>Bacillales</taxon>
        <taxon>Staphylococcaceae</taxon>
        <taxon>Staphylococcus</taxon>
        <taxon>Staphylococcus cohnii species complex</taxon>
    </lineage>
</organism>
<feature type="transmembrane region" description="Helical" evidence="1">
    <location>
        <begin position="140"/>
        <end position="161"/>
    </location>
</feature>
<dbReference type="Proteomes" id="UP000034455">
    <property type="component" value="Unassembled WGS sequence"/>
</dbReference>
<dbReference type="EMBL" id="LAKJ01000019">
    <property type="protein sequence ID" value="KKI63054.1"/>
    <property type="molecule type" value="Genomic_DNA"/>
</dbReference>
<reference evidence="2 3" key="1">
    <citation type="submission" date="2015-03" db="EMBL/GenBank/DDBJ databases">
        <title>Genome Assembly of Staphylococcus cohnii subsp. cohnii strain G22B2.</title>
        <authorList>
            <person name="Nair G."/>
            <person name="Kaur G."/>
            <person name="Khatri I."/>
            <person name="Singh N.K."/>
            <person name="Sathyabama S."/>
            <person name="Maurya S.K."/>
            <person name="Subramanian S."/>
            <person name="Agrewala J.N."/>
            <person name="Mayilraj S."/>
        </authorList>
    </citation>
    <scope>NUCLEOTIDE SEQUENCE [LARGE SCALE GENOMIC DNA]</scope>
    <source>
        <strain evidence="2 3">G22B2</strain>
    </source>
</reference>
<keyword evidence="1" id="KW-0472">Membrane</keyword>
<proteinExistence type="predicted"/>
<name>A0A0M2NX17_STACC</name>
<evidence type="ECO:0000313" key="3">
    <source>
        <dbReference type="Proteomes" id="UP000034455"/>
    </source>
</evidence>
<keyword evidence="1" id="KW-1133">Transmembrane helix</keyword>
<evidence type="ECO:0000313" key="2">
    <source>
        <dbReference type="EMBL" id="KKI63054.1"/>
    </source>
</evidence>
<dbReference type="PATRIC" id="fig|74704.6.peg.1192"/>
<protein>
    <submittedName>
        <fullName evidence="2">Uncharacterized protein</fullName>
    </submittedName>
</protein>